<comment type="caution">
    <text evidence="1">The sequence shown here is derived from an EMBL/GenBank/DDBJ whole genome shotgun (WGS) entry which is preliminary data.</text>
</comment>
<reference evidence="1 2" key="1">
    <citation type="submission" date="2020-01" db="EMBL/GenBank/DDBJ databases">
        <title>Genome sequence of Desulfovibrio aerotolerans DSM 16695(T).</title>
        <authorList>
            <person name="Karnachuk O."/>
            <person name="Avakyan M."/>
            <person name="Mardanov A."/>
            <person name="Kadnikov V."/>
            <person name="Ravin N."/>
        </authorList>
    </citation>
    <scope>NUCLEOTIDE SEQUENCE [LARGE SCALE GENOMIC DNA]</scope>
    <source>
        <strain evidence="1 2">DSM 16695</strain>
    </source>
</reference>
<dbReference type="InterPro" id="IPR005358">
    <property type="entry name" value="Puta_zinc/iron-chelating_dom"/>
</dbReference>
<dbReference type="AlphaFoldDB" id="A0A7C9MK58"/>
<organism evidence="1 2">
    <name type="scientific">Solidesulfovibrio aerotolerans</name>
    <dbReference type="NCBI Taxonomy" id="295255"/>
    <lineage>
        <taxon>Bacteria</taxon>
        <taxon>Pseudomonadati</taxon>
        <taxon>Thermodesulfobacteriota</taxon>
        <taxon>Desulfovibrionia</taxon>
        <taxon>Desulfovibrionales</taxon>
        <taxon>Desulfovibrionaceae</taxon>
        <taxon>Solidesulfovibrio</taxon>
    </lineage>
</organism>
<sequence length="150" mass="16445">MSSVIAFACQRCGHCCEGVGGIVLSAYDIERLGDHLGLDRETLLTRFAEYVGGRQRLITGPDDYCIFYKQGCTVHPGRPDVCRAWPYFRGNIIDADSHAMAAEDCPGINRQASHAEFARQGRAYLVERGLTRPRGEDVPEALADLDPGTA</sequence>
<dbReference type="EMBL" id="WVUD01000006">
    <property type="protein sequence ID" value="MYL82613.1"/>
    <property type="molecule type" value="Genomic_DNA"/>
</dbReference>
<protein>
    <submittedName>
        <fullName evidence="1">YkgJ family cysteine cluster protein</fullName>
    </submittedName>
</protein>
<dbReference type="PANTHER" id="PTHR35866">
    <property type="entry name" value="PUTATIVE-RELATED"/>
    <property type="match status" value="1"/>
</dbReference>
<accession>A0A7C9MK58</accession>
<dbReference type="Pfam" id="PF03692">
    <property type="entry name" value="CxxCxxCC"/>
    <property type="match status" value="1"/>
</dbReference>
<gene>
    <name evidence="1" type="ORF">GTA51_05620</name>
</gene>
<evidence type="ECO:0000313" key="1">
    <source>
        <dbReference type="EMBL" id="MYL82613.1"/>
    </source>
</evidence>
<dbReference type="PANTHER" id="PTHR35866:SF1">
    <property type="entry name" value="YKGJ FAMILY CYSTEINE CLUSTER PROTEIN"/>
    <property type="match status" value="1"/>
</dbReference>
<proteinExistence type="predicted"/>
<dbReference type="Proteomes" id="UP000482487">
    <property type="component" value="Unassembled WGS sequence"/>
</dbReference>
<evidence type="ECO:0000313" key="2">
    <source>
        <dbReference type="Proteomes" id="UP000482487"/>
    </source>
</evidence>
<keyword evidence="2" id="KW-1185">Reference proteome</keyword>
<name>A0A7C9MK58_9BACT</name>
<dbReference type="OrthoDB" id="9810361at2"/>